<dbReference type="NCBIfam" id="NF038084">
    <property type="entry name" value="DHCW_cupin"/>
    <property type="match status" value="1"/>
</dbReference>
<accession>A0A1W1DXM5</accession>
<protein>
    <recommendedName>
        <fullName evidence="2">DHCW motif cupin fold protein</fullName>
    </recommendedName>
</protein>
<dbReference type="InterPro" id="IPR014710">
    <property type="entry name" value="RmlC-like_jellyroll"/>
</dbReference>
<dbReference type="EMBL" id="FPHY01000073">
    <property type="protein sequence ID" value="SFV86387.1"/>
    <property type="molecule type" value="Genomic_DNA"/>
</dbReference>
<dbReference type="InterPro" id="IPR047713">
    <property type="entry name" value="DHCW_cupin"/>
</dbReference>
<dbReference type="Gene3D" id="2.60.120.10">
    <property type="entry name" value="Jelly Rolls"/>
    <property type="match status" value="1"/>
</dbReference>
<dbReference type="InterPro" id="IPR011051">
    <property type="entry name" value="RmlC_Cupin_sf"/>
</dbReference>
<name>A0A1W1DXM5_9ZZZZ</name>
<dbReference type="SUPFAM" id="SSF51182">
    <property type="entry name" value="RmlC-like cupins"/>
    <property type="match status" value="1"/>
</dbReference>
<organism evidence="1">
    <name type="scientific">hydrothermal vent metagenome</name>
    <dbReference type="NCBI Taxonomy" id="652676"/>
    <lineage>
        <taxon>unclassified sequences</taxon>
        <taxon>metagenomes</taxon>
        <taxon>ecological metagenomes</taxon>
    </lineage>
</organism>
<proteinExistence type="predicted"/>
<evidence type="ECO:0000313" key="1">
    <source>
        <dbReference type="EMBL" id="SFV86387.1"/>
    </source>
</evidence>
<gene>
    <name evidence="1" type="ORF">MNB_SUP05-SYMBIONT-4-565</name>
</gene>
<dbReference type="AlphaFoldDB" id="A0A1W1DXM5"/>
<sequence length="117" mass="13228">MENNSIPFQTIDWENISKTEHSGTTGKAYWKTMQFDGLRVRHVEYSKGYEADHWCEKGHIVYCIKGEVTNELKNGTSSVLKAGMSYIVSDTLSSHRSITKNGVQLLIIDGDFLKLKA</sequence>
<reference evidence="1" key="1">
    <citation type="submission" date="2016-10" db="EMBL/GenBank/DDBJ databases">
        <authorList>
            <person name="de Groot N.N."/>
        </authorList>
    </citation>
    <scope>NUCLEOTIDE SEQUENCE</scope>
</reference>
<evidence type="ECO:0008006" key="2">
    <source>
        <dbReference type="Google" id="ProtNLM"/>
    </source>
</evidence>